<dbReference type="Gene3D" id="2.70.98.10">
    <property type="match status" value="1"/>
</dbReference>
<gene>
    <name evidence="9" type="ORF">GGR91_000652</name>
</gene>
<dbReference type="InterPro" id="IPR014718">
    <property type="entry name" value="GH-type_carb-bd"/>
</dbReference>
<comment type="caution">
    <text evidence="9">The sequence shown here is derived from an EMBL/GenBank/DDBJ whole genome shotgun (WGS) entry which is preliminary data.</text>
</comment>
<dbReference type="UniPathway" id="UPA00242"/>
<dbReference type="EC" id="5.1.3.3" evidence="5"/>
<evidence type="ECO:0000256" key="3">
    <source>
        <dbReference type="ARBA" id="ARBA00023235"/>
    </source>
</evidence>
<dbReference type="Pfam" id="PF01263">
    <property type="entry name" value="Aldose_epim"/>
    <property type="match status" value="1"/>
</dbReference>
<dbReference type="PIRSF" id="PIRSF005096">
    <property type="entry name" value="GALM"/>
    <property type="match status" value="1"/>
</dbReference>
<evidence type="ECO:0000256" key="6">
    <source>
        <dbReference type="PIRSR" id="PIRSR005096-1"/>
    </source>
</evidence>
<dbReference type="EMBL" id="JACIEA010000001">
    <property type="protein sequence ID" value="MBB3942430.1"/>
    <property type="molecule type" value="Genomic_DNA"/>
</dbReference>
<dbReference type="InterPro" id="IPR011013">
    <property type="entry name" value="Gal_mutarotase_sf_dom"/>
</dbReference>
<name>A0A840B0I7_9SPHN</name>
<dbReference type="InterPro" id="IPR008183">
    <property type="entry name" value="Aldose_1/G6P_1-epimerase"/>
</dbReference>
<evidence type="ECO:0000256" key="2">
    <source>
        <dbReference type="ARBA" id="ARBA00006206"/>
    </source>
</evidence>
<comment type="pathway">
    <text evidence="1 5">Carbohydrate metabolism; hexose metabolism.</text>
</comment>
<dbReference type="AlphaFoldDB" id="A0A840B0I7"/>
<keyword evidence="10" id="KW-1185">Reference proteome</keyword>
<evidence type="ECO:0000256" key="5">
    <source>
        <dbReference type="PIRNR" id="PIRNR005096"/>
    </source>
</evidence>
<dbReference type="InterPro" id="IPR047215">
    <property type="entry name" value="Galactose_mutarotase-like"/>
</dbReference>
<dbReference type="GO" id="GO:0033499">
    <property type="term" value="P:galactose catabolic process via UDP-galactose, Leloir pathway"/>
    <property type="evidence" value="ECO:0007669"/>
    <property type="project" value="TreeGrafter"/>
</dbReference>
<dbReference type="GO" id="GO:0005737">
    <property type="term" value="C:cytoplasm"/>
    <property type="evidence" value="ECO:0007669"/>
    <property type="project" value="TreeGrafter"/>
</dbReference>
<dbReference type="GO" id="GO:0030246">
    <property type="term" value="F:carbohydrate binding"/>
    <property type="evidence" value="ECO:0007669"/>
    <property type="project" value="InterPro"/>
</dbReference>
<evidence type="ECO:0000256" key="4">
    <source>
        <dbReference type="ARBA" id="ARBA00023277"/>
    </source>
</evidence>
<dbReference type="PANTHER" id="PTHR10091">
    <property type="entry name" value="ALDOSE-1-EPIMERASE"/>
    <property type="match status" value="1"/>
</dbReference>
<feature type="binding site" evidence="7">
    <location>
        <position position="256"/>
    </location>
    <ligand>
        <name>beta-D-galactose</name>
        <dbReference type="ChEBI" id="CHEBI:27667"/>
    </ligand>
</feature>
<keyword evidence="3 5" id="KW-0413">Isomerase</keyword>
<keyword evidence="4 5" id="KW-0119">Carbohydrate metabolism</keyword>
<dbReference type="GO" id="GO:0006006">
    <property type="term" value="P:glucose metabolic process"/>
    <property type="evidence" value="ECO:0007669"/>
    <property type="project" value="TreeGrafter"/>
</dbReference>
<reference evidence="9 10" key="1">
    <citation type="submission" date="2020-08" db="EMBL/GenBank/DDBJ databases">
        <title>Genomic Encyclopedia of Type Strains, Phase IV (KMG-IV): sequencing the most valuable type-strain genomes for metagenomic binning, comparative biology and taxonomic classification.</title>
        <authorList>
            <person name="Goeker M."/>
        </authorList>
    </citation>
    <scope>NUCLEOTIDE SEQUENCE [LARGE SCALE GENOMIC DNA]</scope>
    <source>
        <strain evidence="9 10">DSM 29050</strain>
    </source>
</reference>
<dbReference type="NCBIfam" id="NF008277">
    <property type="entry name" value="PRK11055.1"/>
    <property type="match status" value="1"/>
</dbReference>
<dbReference type="RefSeq" id="WP_322788762.1">
    <property type="nucleotide sequence ID" value="NZ_BAABBG010000001.1"/>
</dbReference>
<dbReference type="SUPFAM" id="SSF74650">
    <property type="entry name" value="Galactose mutarotase-like"/>
    <property type="match status" value="1"/>
</dbReference>
<proteinExistence type="inferred from homology"/>
<feature type="binding site" evidence="8">
    <location>
        <begin position="182"/>
        <end position="184"/>
    </location>
    <ligand>
        <name>beta-D-galactose</name>
        <dbReference type="ChEBI" id="CHEBI:27667"/>
    </ligand>
</feature>
<comment type="catalytic activity">
    <reaction evidence="5">
        <text>alpha-D-glucose = beta-D-glucose</text>
        <dbReference type="Rhea" id="RHEA:10264"/>
        <dbReference type="ChEBI" id="CHEBI:15903"/>
        <dbReference type="ChEBI" id="CHEBI:17925"/>
        <dbReference type="EC" id="5.1.3.3"/>
    </reaction>
</comment>
<dbReference type="PANTHER" id="PTHR10091:SF0">
    <property type="entry name" value="GALACTOSE MUTAROTASE"/>
    <property type="match status" value="1"/>
</dbReference>
<feature type="binding site" evidence="8">
    <location>
        <begin position="83"/>
        <end position="84"/>
    </location>
    <ligand>
        <name>beta-D-galactose</name>
        <dbReference type="ChEBI" id="CHEBI:27667"/>
    </ligand>
</feature>
<evidence type="ECO:0000313" key="9">
    <source>
        <dbReference type="EMBL" id="MBB3942430.1"/>
    </source>
</evidence>
<sequence>MTQPSLQRDIFGTLASGEAVHAVTLTNAAGMSVRIISYGASIQSVCVPDANGHFADVTTGYADIAEYVAQRQYFGATVGRVANRIAGARFELDGKLYSIPANDGTHSLHGGDVGFDQVNWTITDCDEEALSVTLSHISPDGDQGYPGKLTVTATYQLHPDNALSVHYEAVTDAPTCVNLTNHAYWHLGGEGAAYDAMDHVLMIAAEQFLPVDATLIPTGERRSVAATPFDFREPMQISKYVRSNADIQLTHGSGYDHNWIMGAEAASEPRLMAHLEDPVSGRTMTLLSNQPGLQFYSGNFFDGTTSGKAGKSYGVGDAIALEPQMFPDALHQPSFASVVLRPGETYSNMIMWRFGIGRLFSPNMNR</sequence>
<comment type="similarity">
    <text evidence="2 5">Belongs to the aldose epimerase family.</text>
</comment>
<dbReference type="CDD" id="cd09019">
    <property type="entry name" value="galactose_mutarotase_like"/>
    <property type="match status" value="1"/>
</dbReference>
<accession>A0A840B0I7</accession>
<organism evidence="9 10">
    <name type="scientific">Sphingorhabdus rigui</name>
    <dbReference type="NCBI Taxonomy" id="1282858"/>
    <lineage>
        <taxon>Bacteria</taxon>
        <taxon>Pseudomonadati</taxon>
        <taxon>Pseudomonadota</taxon>
        <taxon>Alphaproteobacteria</taxon>
        <taxon>Sphingomonadales</taxon>
        <taxon>Sphingomonadaceae</taxon>
        <taxon>Sphingorhabdus</taxon>
    </lineage>
</organism>
<feature type="active site" description="Proton donor" evidence="6">
    <location>
        <position position="182"/>
    </location>
</feature>
<dbReference type="InterPro" id="IPR015443">
    <property type="entry name" value="Aldose_1-epimerase"/>
</dbReference>
<evidence type="ECO:0000313" key="10">
    <source>
        <dbReference type="Proteomes" id="UP000581447"/>
    </source>
</evidence>
<dbReference type="GO" id="GO:0004034">
    <property type="term" value="F:aldose 1-epimerase activity"/>
    <property type="evidence" value="ECO:0007669"/>
    <property type="project" value="UniProtKB-EC"/>
</dbReference>
<evidence type="ECO:0000256" key="1">
    <source>
        <dbReference type="ARBA" id="ARBA00005028"/>
    </source>
</evidence>
<protein>
    <recommendedName>
        <fullName evidence="5">Aldose 1-epimerase</fullName>
        <ecNumber evidence="5">5.1.3.3</ecNumber>
    </recommendedName>
</protein>
<evidence type="ECO:0000256" key="7">
    <source>
        <dbReference type="PIRSR" id="PIRSR005096-2"/>
    </source>
</evidence>
<dbReference type="Proteomes" id="UP000581447">
    <property type="component" value="Unassembled WGS sequence"/>
</dbReference>
<feature type="active site" description="Proton acceptor" evidence="6">
    <location>
        <position position="322"/>
    </location>
</feature>
<evidence type="ECO:0000256" key="8">
    <source>
        <dbReference type="PIRSR" id="PIRSR005096-3"/>
    </source>
</evidence>